<dbReference type="EMBL" id="GBXM01067798">
    <property type="protein sequence ID" value="JAH40779.1"/>
    <property type="molecule type" value="Transcribed_RNA"/>
</dbReference>
<evidence type="ECO:0000313" key="1">
    <source>
        <dbReference type="EMBL" id="JAH40779.1"/>
    </source>
</evidence>
<proteinExistence type="predicted"/>
<reference evidence="1" key="2">
    <citation type="journal article" date="2015" name="Fish Shellfish Immunol.">
        <title>Early steps in the European eel (Anguilla anguilla)-Vibrio vulnificus interaction in the gills: Role of the RtxA13 toxin.</title>
        <authorList>
            <person name="Callol A."/>
            <person name="Pajuelo D."/>
            <person name="Ebbesson L."/>
            <person name="Teles M."/>
            <person name="MacKenzie S."/>
            <person name="Amaro C."/>
        </authorList>
    </citation>
    <scope>NUCLEOTIDE SEQUENCE</scope>
</reference>
<organism evidence="1">
    <name type="scientific">Anguilla anguilla</name>
    <name type="common">European freshwater eel</name>
    <name type="synonym">Muraena anguilla</name>
    <dbReference type="NCBI Taxonomy" id="7936"/>
    <lineage>
        <taxon>Eukaryota</taxon>
        <taxon>Metazoa</taxon>
        <taxon>Chordata</taxon>
        <taxon>Craniata</taxon>
        <taxon>Vertebrata</taxon>
        <taxon>Euteleostomi</taxon>
        <taxon>Actinopterygii</taxon>
        <taxon>Neopterygii</taxon>
        <taxon>Teleostei</taxon>
        <taxon>Anguilliformes</taxon>
        <taxon>Anguillidae</taxon>
        <taxon>Anguilla</taxon>
    </lineage>
</organism>
<reference evidence="1" key="1">
    <citation type="submission" date="2014-11" db="EMBL/GenBank/DDBJ databases">
        <authorList>
            <person name="Amaro Gonzalez C."/>
        </authorList>
    </citation>
    <scope>NUCLEOTIDE SEQUENCE</scope>
</reference>
<protein>
    <submittedName>
        <fullName evidence="1">Uncharacterized protein</fullName>
    </submittedName>
</protein>
<name>A0A0E9SHF5_ANGAN</name>
<sequence>MPFDMSPVSTVFTDSGLPSDYLLFQAHKYSVLSIFSVLADLLP</sequence>
<accession>A0A0E9SHF5</accession>
<dbReference type="AlphaFoldDB" id="A0A0E9SHF5"/>